<protein>
    <submittedName>
        <fullName evidence="2">Putative secreted protein</fullName>
    </submittedName>
</protein>
<feature type="chain" id="PRO_5002212523" evidence="1">
    <location>
        <begin position="25"/>
        <end position="117"/>
    </location>
</feature>
<organism evidence="2">
    <name type="scientific">Amblyomma americanum</name>
    <name type="common">Lone star tick</name>
    <dbReference type="NCBI Taxonomy" id="6943"/>
    <lineage>
        <taxon>Eukaryota</taxon>
        <taxon>Metazoa</taxon>
        <taxon>Ecdysozoa</taxon>
        <taxon>Arthropoda</taxon>
        <taxon>Chelicerata</taxon>
        <taxon>Arachnida</taxon>
        <taxon>Acari</taxon>
        <taxon>Parasitiformes</taxon>
        <taxon>Ixodida</taxon>
        <taxon>Ixodoidea</taxon>
        <taxon>Ixodidae</taxon>
        <taxon>Amblyomminae</taxon>
        <taxon>Amblyomma</taxon>
    </lineage>
</organism>
<proteinExistence type="evidence at transcript level"/>
<sequence>MMATRKAFVLFLLALHIILPCITASSYCPSEPSVEEIEHARLCRAALWHWQLRGAMLLRQWSSSLRRILPPPWWSDCGVTRILAGGAVDFLLLCRRDTCATKAALTSEVFSSLFCNK</sequence>
<name>A0A0C9RWE9_AMBAM</name>
<dbReference type="EMBL" id="GBZX01000824">
    <property type="protein sequence ID" value="JAG91916.1"/>
    <property type="molecule type" value="mRNA"/>
</dbReference>
<reference evidence="2" key="1">
    <citation type="journal article" date="2015" name="PLoS ONE">
        <title>An Insight into the Sialome of the Lone Star Tick, Amblyomma americanum, with a Glimpse on Its Time Dependent Gene Expression.</title>
        <authorList>
            <person name="Karim S."/>
            <person name="Ribeiro J.M."/>
        </authorList>
    </citation>
    <scope>NUCLEOTIDE SEQUENCE</scope>
    <source>
        <tissue evidence="2">Salivary gland</tissue>
    </source>
</reference>
<dbReference type="AlphaFoldDB" id="A0A0C9RWE9"/>
<feature type="signal peptide" evidence="1">
    <location>
        <begin position="1"/>
        <end position="24"/>
    </location>
</feature>
<accession>A0A0C9RWE9</accession>
<evidence type="ECO:0000313" key="2">
    <source>
        <dbReference type="EMBL" id="JAG91916.1"/>
    </source>
</evidence>
<evidence type="ECO:0000256" key="1">
    <source>
        <dbReference type="SAM" id="SignalP"/>
    </source>
</evidence>
<keyword evidence="1" id="KW-0732">Signal</keyword>